<dbReference type="EC" id="2.7.13.3" evidence="2"/>
<evidence type="ECO:0000313" key="10">
    <source>
        <dbReference type="EMBL" id="PKV05285.1"/>
    </source>
</evidence>
<dbReference type="InterPro" id="IPR003661">
    <property type="entry name" value="HisK_dim/P_dom"/>
</dbReference>
<keyword evidence="8" id="KW-0472">Membrane</keyword>
<sequence>MPIAYGSRVVHFARVLRRSPPRTSLIYATMGGMPHITTTTIIAVAFVLLALGAVIGVGLLIADMVMPLVQSATHGESLRDRFSERFARLRKHHDDDDDDDEDADDLEESTAALLSMLPGAPIVVDESDEVVRANPDAYRLGVVDDDVIVEPRIAQAVRTVREQGGKTTFELTTMTPQRFLHMAGAEEADDRDGAESGDAHAAPVAVSRPNWLRVTVGRISERFVIVLLDDVSERVRFAQVRDDFIANVSEQLVKPSAELQHLAASLEQAGLEDARIAQDARNVRRTIAYIDHMVKDLLLLIKAQEQVTPTDENRLNVLSEARAAAEVAQPLAQERGQRIAVSGSEALVVHGESEQIRAAIDKLIENALEYSPDGAVVSVDVKPDRAGRHAVVRVIDRGTGIPLGEQQRIFERFYRGANQNEHTADGVGLGLAIVKHVALTHQGSVHVWSRPGQGSTFTLVLPLDPAQAD</sequence>
<keyword evidence="3" id="KW-0597">Phosphoprotein</keyword>
<keyword evidence="5 10" id="KW-0418">Kinase</keyword>
<dbReference type="InterPro" id="IPR003594">
    <property type="entry name" value="HATPase_dom"/>
</dbReference>
<dbReference type="InterPro" id="IPR005467">
    <property type="entry name" value="His_kinase_dom"/>
</dbReference>
<feature type="transmembrane region" description="Helical" evidence="8">
    <location>
        <begin position="40"/>
        <end position="62"/>
    </location>
</feature>
<dbReference type="PRINTS" id="PR00344">
    <property type="entry name" value="BCTRLSENSOR"/>
</dbReference>
<evidence type="ECO:0000256" key="6">
    <source>
        <dbReference type="ARBA" id="ARBA00023012"/>
    </source>
</evidence>
<protein>
    <recommendedName>
        <fullName evidence="7">Sensor-like histidine kinase SenX3</fullName>
        <ecNumber evidence="2">2.7.13.3</ecNumber>
    </recommendedName>
</protein>
<dbReference type="PROSITE" id="PS50109">
    <property type="entry name" value="HIS_KIN"/>
    <property type="match status" value="1"/>
</dbReference>
<accession>A0A2N3R7G0</accession>
<dbReference type="SUPFAM" id="SSF55874">
    <property type="entry name" value="ATPase domain of HSP90 chaperone/DNA topoisomerase II/histidine kinase"/>
    <property type="match status" value="1"/>
</dbReference>
<evidence type="ECO:0000256" key="7">
    <source>
        <dbReference type="ARBA" id="ARBA00039401"/>
    </source>
</evidence>
<organism evidence="10 11">
    <name type="scientific">Bifidobacterium pseudolongum subsp. globosum</name>
    <dbReference type="NCBI Taxonomy" id="1690"/>
    <lineage>
        <taxon>Bacteria</taxon>
        <taxon>Bacillati</taxon>
        <taxon>Actinomycetota</taxon>
        <taxon>Actinomycetes</taxon>
        <taxon>Bifidobacteriales</taxon>
        <taxon>Bifidobacteriaceae</taxon>
        <taxon>Bifidobacterium</taxon>
    </lineage>
</organism>
<evidence type="ECO:0000256" key="3">
    <source>
        <dbReference type="ARBA" id="ARBA00022553"/>
    </source>
</evidence>
<comment type="catalytic activity">
    <reaction evidence="1">
        <text>ATP + protein L-histidine = ADP + protein N-phospho-L-histidine.</text>
        <dbReference type="EC" id="2.7.13.3"/>
    </reaction>
</comment>
<name>A0A2N3R7G0_9BIFI</name>
<dbReference type="PANTHER" id="PTHR45453:SF1">
    <property type="entry name" value="PHOSPHATE REGULON SENSOR PROTEIN PHOR"/>
    <property type="match status" value="1"/>
</dbReference>
<evidence type="ECO:0000256" key="5">
    <source>
        <dbReference type="ARBA" id="ARBA00022777"/>
    </source>
</evidence>
<dbReference type="AlphaFoldDB" id="A0A2N3R7G0"/>
<keyword evidence="8" id="KW-1133">Transmembrane helix</keyword>
<dbReference type="Proteomes" id="UP000233762">
    <property type="component" value="Unassembled WGS sequence"/>
</dbReference>
<reference evidence="10 11" key="1">
    <citation type="submission" date="2017-10" db="EMBL/GenBank/DDBJ databases">
        <title>Bifidobacterium genomics.</title>
        <authorList>
            <person name="Lugli G.A."/>
            <person name="Milani C."/>
            <person name="Mancabelli L."/>
        </authorList>
    </citation>
    <scope>NUCLEOTIDE SEQUENCE [LARGE SCALE GENOMIC DNA]</scope>
    <source>
        <strain evidence="10 11">1520B</strain>
    </source>
</reference>
<evidence type="ECO:0000259" key="9">
    <source>
        <dbReference type="PROSITE" id="PS50109"/>
    </source>
</evidence>
<dbReference type="GO" id="GO:0016036">
    <property type="term" value="P:cellular response to phosphate starvation"/>
    <property type="evidence" value="ECO:0007669"/>
    <property type="project" value="TreeGrafter"/>
</dbReference>
<evidence type="ECO:0000256" key="2">
    <source>
        <dbReference type="ARBA" id="ARBA00012438"/>
    </source>
</evidence>
<evidence type="ECO:0000256" key="4">
    <source>
        <dbReference type="ARBA" id="ARBA00022679"/>
    </source>
</evidence>
<dbReference type="GO" id="GO:0004721">
    <property type="term" value="F:phosphoprotein phosphatase activity"/>
    <property type="evidence" value="ECO:0007669"/>
    <property type="project" value="TreeGrafter"/>
</dbReference>
<keyword evidence="6" id="KW-0902">Two-component regulatory system</keyword>
<dbReference type="InterPro" id="IPR036890">
    <property type="entry name" value="HATPase_C_sf"/>
</dbReference>
<dbReference type="CDD" id="cd00075">
    <property type="entry name" value="HATPase"/>
    <property type="match status" value="1"/>
</dbReference>
<dbReference type="Pfam" id="PF02518">
    <property type="entry name" value="HATPase_c"/>
    <property type="match status" value="1"/>
</dbReference>
<dbReference type="EMBL" id="PCHH01000001">
    <property type="protein sequence ID" value="PKV05285.1"/>
    <property type="molecule type" value="Genomic_DNA"/>
</dbReference>
<dbReference type="InterPro" id="IPR050351">
    <property type="entry name" value="BphY/WalK/GraS-like"/>
</dbReference>
<comment type="caution">
    <text evidence="10">The sequence shown here is derived from an EMBL/GenBank/DDBJ whole genome shotgun (WGS) entry which is preliminary data.</text>
</comment>
<evidence type="ECO:0000256" key="1">
    <source>
        <dbReference type="ARBA" id="ARBA00000085"/>
    </source>
</evidence>
<evidence type="ECO:0000313" key="11">
    <source>
        <dbReference type="Proteomes" id="UP000233762"/>
    </source>
</evidence>
<dbReference type="InterPro" id="IPR004358">
    <property type="entry name" value="Sig_transdc_His_kin-like_C"/>
</dbReference>
<dbReference type="CDD" id="cd00082">
    <property type="entry name" value="HisKA"/>
    <property type="match status" value="1"/>
</dbReference>
<dbReference type="SMART" id="SM00387">
    <property type="entry name" value="HATPase_c"/>
    <property type="match status" value="1"/>
</dbReference>
<dbReference type="GO" id="GO:0000155">
    <property type="term" value="F:phosphorelay sensor kinase activity"/>
    <property type="evidence" value="ECO:0007669"/>
    <property type="project" value="InterPro"/>
</dbReference>
<keyword evidence="4" id="KW-0808">Transferase</keyword>
<keyword evidence="8" id="KW-0812">Transmembrane</keyword>
<dbReference type="GO" id="GO:0005886">
    <property type="term" value="C:plasma membrane"/>
    <property type="evidence" value="ECO:0007669"/>
    <property type="project" value="TreeGrafter"/>
</dbReference>
<gene>
    <name evidence="10" type="ORF">CQR50_0540</name>
</gene>
<feature type="domain" description="Histidine kinase" evidence="9">
    <location>
        <begin position="247"/>
        <end position="465"/>
    </location>
</feature>
<dbReference type="PANTHER" id="PTHR45453">
    <property type="entry name" value="PHOSPHATE REGULON SENSOR PROTEIN PHOR"/>
    <property type="match status" value="1"/>
</dbReference>
<proteinExistence type="predicted"/>
<dbReference type="Gene3D" id="3.30.565.10">
    <property type="entry name" value="Histidine kinase-like ATPase, C-terminal domain"/>
    <property type="match status" value="1"/>
</dbReference>
<evidence type="ECO:0000256" key="8">
    <source>
        <dbReference type="SAM" id="Phobius"/>
    </source>
</evidence>